<name>A0A161IGW6_9SPHN</name>
<evidence type="ECO:0000313" key="1">
    <source>
        <dbReference type="EMBL" id="ANC50759.1"/>
    </source>
</evidence>
<organism evidence="1 2">
    <name type="scientific">Aurantiacibacter atlanticus</name>
    <dbReference type="NCBI Taxonomy" id="1648404"/>
    <lineage>
        <taxon>Bacteria</taxon>
        <taxon>Pseudomonadati</taxon>
        <taxon>Pseudomonadota</taxon>
        <taxon>Alphaproteobacteria</taxon>
        <taxon>Sphingomonadales</taxon>
        <taxon>Erythrobacteraceae</taxon>
        <taxon>Aurantiacibacter</taxon>
    </lineage>
</organism>
<reference evidence="1 2" key="1">
    <citation type="submission" date="2016-04" db="EMBL/GenBank/DDBJ databases">
        <title>The complete genome sequence of Erythrobacter atlanticus s21-N3.</title>
        <authorList>
            <person name="Wang W."/>
            <person name="Wang L."/>
            <person name="Zhuang L."/>
            <person name="Shao Z."/>
        </authorList>
    </citation>
    <scope>NUCLEOTIDE SEQUENCE [LARGE SCALE GENOMIC DNA]</scope>
    <source>
        <strain evidence="2">s21-N3</strain>
        <plasmid evidence="2">Plasmid</plasmid>
    </source>
</reference>
<keyword evidence="1" id="KW-0614">Plasmid</keyword>
<dbReference type="Proteomes" id="UP000059113">
    <property type="component" value="Plasmid"/>
</dbReference>
<dbReference type="AlphaFoldDB" id="A0A161IGW6"/>
<gene>
    <name evidence="1" type="ORF">CP97_15068</name>
</gene>
<evidence type="ECO:0000313" key="2">
    <source>
        <dbReference type="Proteomes" id="UP000059113"/>
    </source>
</evidence>
<dbReference type="KEGG" id="ery:CP97_15068"/>
<dbReference type="EMBL" id="CP015441">
    <property type="protein sequence ID" value="ANC50759.1"/>
    <property type="molecule type" value="Genomic_DNA"/>
</dbReference>
<sequence>MGSEPDEGLTENCVSGERHVMQPHPVTGVPHCVQCCPIEQSAASREIPSTSD</sequence>
<keyword evidence="2" id="KW-1185">Reference proteome</keyword>
<geneLocation type="plasmid" evidence="2"/>
<proteinExistence type="predicted"/>
<accession>A0A161IGW6</accession>
<protein>
    <submittedName>
        <fullName evidence="1">Uncharacterized protein</fullName>
    </submittedName>
</protein>